<dbReference type="GeneID" id="78275292"/>
<dbReference type="EMBL" id="MPKA01000059">
    <property type="protein sequence ID" value="OLU46803.1"/>
    <property type="molecule type" value="Genomic_DNA"/>
</dbReference>
<name>A0A1U7NNB3_9FIRM</name>
<gene>
    <name evidence="2" type="ORF">BO225_04925</name>
</gene>
<sequence>MKLNLHSKEPDIPVPLYAILVAYNHSLEKSPSYQALNKHKDIQLIVCDNSTNGVDIRSNVVEDGNIYISMHGNRGLSKAYNRALDQIQVEDPTLEGYVMLFDDDTKISNQYFEEVKKAIQTKEADIYLPLVTDGHPEQGYLSPSILREPYVHRTKTPWLLKEQEICGINSGMLISLSLFKEYRYNEELFLDHVDHDFIRSMRKQKAIIKILNAELNQDLSSFQTDGTKAISRYDILKRDLNVFYKEGWKNRLYYYYVLFRRKGSIFMQTKDWRIWLH</sequence>
<dbReference type="Pfam" id="PF00535">
    <property type="entry name" value="Glycos_transf_2"/>
    <property type="match status" value="1"/>
</dbReference>
<reference evidence="2 3" key="1">
    <citation type="submission" date="2016-11" db="EMBL/GenBank/DDBJ databases">
        <title>Description of two novel members of the family Erysipelotrichaceae: Ileibacterium lipovorans gen. nov., sp. nov. and Dubosiella newyorkensis, gen. nov., sp. nov.</title>
        <authorList>
            <person name="Cox L.M."/>
            <person name="Sohn J."/>
            <person name="Tyrrell K.L."/>
            <person name="Citron D.M."/>
            <person name="Lawson P.A."/>
            <person name="Patel N.B."/>
            <person name="Iizumi T."/>
            <person name="Perez-Perez G.I."/>
            <person name="Goldstein E.J."/>
            <person name="Blaser M.J."/>
        </authorList>
    </citation>
    <scope>NUCLEOTIDE SEQUENCE [LARGE SCALE GENOMIC DNA]</scope>
    <source>
        <strain evidence="2 3">NYU-BL-A4</strain>
    </source>
</reference>
<dbReference type="RefSeq" id="WP_076341173.1">
    <property type="nucleotide sequence ID" value="NZ_CAMRDH010000045.1"/>
</dbReference>
<dbReference type="SUPFAM" id="SSF53448">
    <property type="entry name" value="Nucleotide-diphospho-sugar transferases"/>
    <property type="match status" value="1"/>
</dbReference>
<keyword evidence="3" id="KW-1185">Reference proteome</keyword>
<proteinExistence type="predicted"/>
<dbReference type="OrthoDB" id="9771846at2"/>
<dbReference type="STRING" id="1862672.BO225_04925"/>
<evidence type="ECO:0000313" key="3">
    <source>
        <dbReference type="Proteomes" id="UP000186705"/>
    </source>
</evidence>
<dbReference type="AlphaFoldDB" id="A0A1U7NNB3"/>
<protein>
    <recommendedName>
        <fullName evidence="1">Glycosyltransferase 2-like domain-containing protein</fullName>
    </recommendedName>
</protein>
<dbReference type="InterPro" id="IPR029044">
    <property type="entry name" value="Nucleotide-diphossugar_trans"/>
</dbReference>
<accession>A0A1U7NNB3</accession>
<evidence type="ECO:0000313" key="2">
    <source>
        <dbReference type="EMBL" id="OLU46803.1"/>
    </source>
</evidence>
<dbReference type="Proteomes" id="UP000186705">
    <property type="component" value="Unassembled WGS sequence"/>
</dbReference>
<comment type="caution">
    <text evidence="2">The sequence shown here is derived from an EMBL/GenBank/DDBJ whole genome shotgun (WGS) entry which is preliminary data.</text>
</comment>
<organism evidence="2 3">
    <name type="scientific">Dubosiella newyorkensis</name>
    <dbReference type="NCBI Taxonomy" id="1862672"/>
    <lineage>
        <taxon>Bacteria</taxon>
        <taxon>Bacillati</taxon>
        <taxon>Bacillota</taxon>
        <taxon>Erysipelotrichia</taxon>
        <taxon>Erysipelotrichales</taxon>
        <taxon>Erysipelotrichaceae</taxon>
        <taxon>Dubosiella</taxon>
    </lineage>
</organism>
<dbReference type="InterPro" id="IPR001173">
    <property type="entry name" value="Glyco_trans_2-like"/>
</dbReference>
<evidence type="ECO:0000259" key="1">
    <source>
        <dbReference type="Pfam" id="PF00535"/>
    </source>
</evidence>
<dbReference type="Gene3D" id="3.90.550.10">
    <property type="entry name" value="Spore Coat Polysaccharide Biosynthesis Protein SpsA, Chain A"/>
    <property type="match status" value="1"/>
</dbReference>
<feature type="domain" description="Glycosyltransferase 2-like" evidence="1">
    <location>
        <begin position="36"/>
        <end position="181"/>
    </location>
</feature>